<proteinExistence type="predicted"/>
<dbReference type="SUPFAM" id="SSF102114">
    <property type="entry name" value="Radical SAM enzymes"/>
    <property type="match status" value="1"/>
</dbReference>
<evidence type="ECO:0000313" key="1">
    <source>
        <dbReference type="EMBL" id="AUW47381.1"/>
    </source>
</evidence>
<organism evidence="1 2">
    <name type="scientific">Rhizobium leguminosarum</name>
    <dbReference type="NCBI Taxonomy" id="384"/>
    <lineage>
        <taxon>Bacteria</taxon>
        <taxon>Pseudomonadati</taxon>
        <taxon>Pseudomonadota</taxon>
        <taxon>Alphaproteobacteria</taxon>
        <taxon>Hyphomicrobiales</taxon>
        <taxon>Rhizobiaceae</taxon>
        <taxon>Rhizobium/Agrobacterium group</taxon>
        <taxon>Rhizobium</taxon>
    </lineage>
</organism>
<gene>
    <name evidence="1" type="ORF">CUJ84_pRLN3000254</name>
</gene>
<dbReference type="Proteomes" id="UP000238523">
    <property type="component" value="Plasmid pRLN3"/>
</dbReference>
<dbReference type="InterPro" id="IPR058240">
    <property type="entry name" value="rSAM_sf"/>
</dbReference>
<dbReference type="AlphaFoldDB" id="A0A2K9ZH60"/>
<keyword evidence="1" id="KW-0614">Plasmid</keyword>
<dbReference type="EMBL" id="CP025015">
    <property type="protein sequence ID" value="AUW47381.1"/>
    <property type="molecule type" value="Genomic_DNA"/>
</dbReference>
<evidence type="ECO:0000313" key="2">
    <source>
        <dbReference type="Proteomes" id="UP000238523"/>
    </source>
</evidence>
<reference evidence="1 2" key="1">
    <citation type="submission" date="2017-11" db="EMBL/GenBank/DDBJ databases">
        <title>Complete genome of Rhizobium leguminosarum Norway, an ineffective micro-symbiont.</title>
        <authorList>
            <person name="Hoffrichter A."/>
            <person name="Liang J."/>
            <person name="Brachmann A."/>
            <person name="Marin M."/>
        </authorList>
    </citation>
    <scope>NUCLEOTIDE SEQUENCE [LARGE SCALE GENOMIC DNA]</scope>
    <source>
        <strain evidence="1 2">Norway</strain>
        <plasmid evidence="2">Plasmid prln3</plasmid>
    </source>
</reference>
<geneLocation type="plasmid" evidence="2">
    <name>prln3</name>
</geneLocation>
<sequence length="99" mass="10566">MPDDELALAQKARQLRRNSFGYSVDTCTTVIGFGASAIGHLCDGYAQNELTQFCIAGTSDQAALPRRRAILSPAKIGSQSSSGANGTISQQLLVFDWTQ</sequence>
<protein>
    <submittedName>
        <fullName evidence="1">Uncharacterized protein</fullName>
    </submittedName>
</protein>
<name>A0A2K9ZH60_RHILE</name>
<accession>A0A2K9ZH60</accession>